<organism evidence="1 2">
    <name type="scientific">Jannaschia pagri</name>
    <dbReference type="NCBI Taxonomy" id="2829797"/>
    <lineage>
        <taxon>Bacteria</taxon>
        <taxon>Pseudomonadati</taxon>
        <taxon>Pseudomonadota</taxon>
        <taxon>Alphaproteobacteria</taxon>
        <taxon>Rhodobacterales</taxon>
        <taxon>Roseobacteraceae</taxon>
        <taxon>Jannaschia</taxon>
    </lineage>
</organism>
<name>A0ABQ4NKR6_9RHOB</name>
<sequence length="159" mass="16893">MAKTKAVAVLALLGVVSAWLLVPWKTPSLRISGDGAPGVEAAMPGQIDVSVGDLDVVLLRRAENLRHMEDVARLCRGRCDAALTSLYELRPGGGRKILVFDLAQIGGAQALDRGAPLPDPIAACLADRIAQEATGIYRRVSNASCVPTQRWLPVLPYGL</sequence>
<dbReference type="RefSeq" id="WP_220748496.1">
    <property type="nucleotide sequence ID" value="NZ_BPFH01000002.1"/>
</dbReference>
<dbReference type="EMBL" id="BPFH01000002">
    <property type="protein sequence ID" value="GIT95015.1"/>
    <property type="molecule type" value="Genomic_DNA"/>
</dbReference>
<evidence type="ECO:0000313" key="2">
    <source>
        <dbReference type="Proteomes" id="UP000786693"/>
    </source>
</evidence>
<comment type="caution">
    <text evidence="1">The sequence shown here is derived from an EMBL/GenBank/DDBJ whole genome shotgun (WGS) entry which is preliminary data.</text>
</comment>
<evidence type="ECO:0000313" key="1">
    <source>
        <dbReference type="EMBL" id="GIT95015.1"/>
    </source>
</evidence>
<proteinExistence type="predicted"/>
<keyword evidence="2" id="KW-1185">Reference proteome</keyword>
<gene>
    <name evidence="1" type="ORF">JANAI62_16380</name>
</gene>
<dbReference type="Proteomes" id="UP000786693">
    <property type="component" value="Unassembled WGS sequence"/>
</dbReference>
<protein>
    <submittedName>
        <fullName evidence="1">Uncharacterized protein</fullName>
    </submittedName>
</protein>
<reference evidence="1 2" key="1">
    <citation type="submission" date="2021-05" db="EMBL/GenBank/DDBJ databases">
        <title>Bacteria Genome sequencing.</title>
        <authorList>
            <person name="Takabe Y."/>
            <person name="Nakajima Y."/>
            <person name="Suzuki S."/>
            <person name="Shiozaki T."/>
        </authorList>
    </citation>
    <scope>NUCLEOTIDE SEQUENCE [LARGE SCALE GENOMIC DNA]</scope>
    <source>
        <strain evidence="1 2">AI_62</strain>
    </source>
</reference>
<accession>A0ABQ4NKR6</accession>